<dbReference type="EMBL" id="LAZR01050593">
    <property type="protein sequence ID" value="KKK87015.1"/>
    <property type="molecule type" value="Genomic_DNA"/>
</dbReference>
<sequence length="72" mass="7974">MSGEVITPRKQTRPRTPAQIPWEEDPVLLERATEVFFGAEIRELDDAQLAGIFADVPSKELPRAKLDGGLSI</sequence>
<protein>
    <submittedName>
        <fullName evidence="1">Uncharacterized protein</fullName>
    </submittedName>
</protein>
<gene>
    <name evidence="1" type="ORF">LCGC14_2757520</name>
</gene>
<name>A0A0F8ZLV9_9ZZZZ</name>
<comment type="caution">
    <text evidence="1">The sequence shown here is derived from an EMBL/GenBank/DDBJ whole genome shotgun (WGS) entry which is preliminary data.</text>
</comment>
<organism evidence="1">
    <name type="scientific">marine sediment metagenome</name>
    <dbReference type="NCBI Taxonomy" id="412755"/>
    <lineage>
        <taxon>unclassified sequences</taxon>
        <taxon>metagenomes</taxon>
        <taxon>ecological metagenomes</taxon>
    </lineage>
</organism>
<reference evidence="1" key="1">
    <citation type="journal article" date="2015" name="Nature">
        <title>Complex archaea that bridge the gap between prokaryotes and eukaryotes.</title>
        <authorList>
            <person name="Spang A."/>
            <person name="Saw J.H."/>
            <person name="Jorgensen S.L."/>
            <person name="Zaremba-Niedzwiedzka K."/>
            <person name="Martijn J."/>
            <person name="Lind A.E."/>
            <person name="van Eijk R."/>
            <person name="Schleper C."/>
            <person name="Guy L."/>
            <person name="Ettema T.J."/>
        </authorList>
    </citation>
    <scope>NUCLEOTIDE SEQUENCE</scope>
</reference>
<feature type="non-terminal residue" evidence="1">
    <location>
        <position position="72"/>
    </location>
</feature>
<proteinExistence type="predicted"/>
<accession>A0A0F8ZLV9</accession>
<dbReference type="AlphaFoldDB" id="A0A0F8ZLV9"/>
<evidence type="ECO:0000313" key="1">
    <source>
        <dbReference type="EMBL" id="KKK87015.1"/>
    </source>
</evidence>